<dbReference type="AlphaFoldDB" id="X1K820"/>
<gene>
    <name evidence="1" type="ORF">S03H2_59960</name>
</gene>
<accession>X1K820</accession>
<comment type="caution">
    <text evidence="1">The sequence shown here is derived from an EMBL/GenBank/DDBJ whole genome shotgun (WGS) entry which is preliminary data.</text>
</comment>
<reference evidence="1" key="1">
    <citation type="journal article" date="2014" name="Front. Microbiol.">
        <title>High frequency of phylogenetically diverse reductive dehalogenase-homologous genes in deep subseafloor sedimentary metagenomes.</title>
        <authorList>
            <person name="Kawai M."/>
            <person name="Futagami T."/>
            <person name="Toyoda A."/>
            <person name="Takaki Y."/>
            <person name="Nishi S."/>
            <person name="Hori S."/>
            <person name="Arai W."/>
            <person name="Tsubouchi T."/>
            <person name="Morono Y."/>
            <person name="Uchiyama I."/>
            <person name="Ito T."/>
            <person name="Fujiyama A."/>
            <person name="Inagaki F."/>
            <person name="Takami H."/>
        </authorList>
    </citation>
    <scope>NUCLEOTIDE SEQUENCE</scope>
    <source>
        <strain evidence="1">Expedition CK06-06</strain>
    </source>
</reference>
<dbReference type="EMBL" id="BARU01038597">
    <property type="protein sequence ID" value="GAH86389.1"/>
    <property type="molecule type" value="Genomic_DNA"/>
</dbReference>
<organism evidence="1">
    <name type="scientific">marine sediment metagenome</name>
    <dbReference type="NCBI Taxonomy" id="412755"/>
    <lineage>
        <taxon>unclassified sequences</taxon>
        <taxon>metagenomes</taxon>
        <taxon>ecological metagenomes</taxon>
    </lineage>
</organism>
<sequence>MVKDKEERQTLLEIVDQLKKYRTEIVNLTLKISRLETKNKMVDLEARRIESTTILEIHRSLLQDGRPAYPDEWSKKARVEEILAKHERFGTLLKQHTLQQKHLARMQRNIRSPSSHLKNLYWFIRRVTPEPVRFLQVPAVRFP</sequence>
<evidence type="ECO:0000313" key="1">
    <source>
        <dbReference type="EMBL" id="GAH86389.1"/>
    </source>
</evidence>
<protein>
    <submittedName>
        <fullName evidence="1">Uncharacterized protein</fullName>
    </submittedName>
</protein>
<proteinExistence type="predicted"/>
<name>X1K820_9ZZZZ</name>